<dbReference type="GO" id="GO:0008270">
    <property type="term" value="F:zinc ion binding"/>
    <property type="evidence" value="ECO:0007669"/>
    <property type="project" value="InterPro"/>
</dbReference>
<feature type="region of interest" description="Disordered" evidence="6">
    <location>
        <begin position="624"/>
        <end position="659"/>
    </location>
</feature>
<keyword evidence="9" id="KW-1185">Reference proteome</keyword>
<dbReference type="InterPro" id="IPR051089">
    <property type="entry name" value="prtT"/>
</dbReference>
<evidence type="ECO:0000256" key="6">
    <source>
        <dbReference type="SAM" id="MobiDB-lite"/>
    </source>
</evidence>
<evidence type="ECO:0000256" key="1">
    <source>
        <dbReference type="ARBA" id="ARBA00004123"/>
    </source>
</evidence>
<comment type="caution">
    <text evidence="8">The sequence shown here is derived from an EMBL/GenBank/DDBJ whole genome shotgun (WGS) entry which is preliminary data.</text>
</comment>
<protein>
    <recommendedName>
        <fullName evidence="7">Zn(2)-C6 fungal-type domain-containing protein</fullName>
    </recommendedName>
</protein>
<dbReference type="InterPro" id="IPR001138">
    <property type="entry name" value="Zn2Cys6_DnaBD"/>
</dbReference>
<dbReference type="HOGENOM" id="CLU_018629_0_0_1"/>
<dbReference type="SMART" id="SM00066">
    <property type="entry name" value="GAL4"/>
    <property type="match status" value="1"/>
</dbReference>
<keyword evidence="5" id="KW-0539">Nucleus</keyword>
<dbReference type="OrthoDB" id="8062037at2759"/>
<dbReference type="CDD" id="cd12148">
    <property type="entry name" value="fungal_TF_MHR"/>
    <property type="match status" value="1"/>
</dbReference>
<dbReference type="OMA" id="ARCHRLK"/>
<evidence type="ECO:0000313" key="9">
    <source>
        <dbReference type="Proteomes" id="UP000002258"/>
    </source>
</evidence>
<evidence type="ECO:0000256" key="3">
    <source>
        <dbReference type="ARBA" id="ARBA00023125"/>
    </source>
</evidence>
<dbReference type="InterPro" id="IPR036864">
    <property type="entry name" value="Zn2-C6_fun-type_DNA-bd_sf"/>
</dbReference>
<dbReference type="CDD" id="cd00067">
    <property type="entry name" value="GAL4"/>
    <property type="match status" value="1"/>
</dbReference>
<dbReference type="SUPFAM" id="SSF57701">
    <property type="entry name" value="Zn2/Cys6 DNA-binding domain"/>
    <property type="match status" value="1"/>
</dbReference>
<evidence type="ECO:0000259" key="7">
    <source>
        <dbReference type="PROSITE" id="PS50048"/>
    </source>
</evidence>
<dbReference type="Pfam" id="PF00172">
    <property type="entry name" value="Zn_clus"/>
    <property type="match status" value="1"/>
</dbReference>
<dbReference type="GO" id="GO:0000981">
    <property type="term" value="F:DNA-binding transcription factor activity, RNA polymerase II-specific"/>
    <property type="evidence" value="ECO:0007669"/>
    <property type="project" value="InterPro"/>
</dbReference>
<dbReference type="KEGG" id="pic:PICST_52526"/>
<accession>A3GGW6</accession>
<reference evidence="8 9" key="1">
    <citation type="journal article" date="2007" name="Nat. Biotechnol.">
        <title>Genome sequence of the lignocellulose-bioconverting and xylose-fermenting yeast Pichia stipitis.</title>
        <authorList>
            <person name="Jeffries T.W."/>
            <person name="Grigoriev I.V."/>
            <person name="Grimwood J."/>
            <person name="Laplaza J.M."/>
            <person name="Aerts A."/>
            <person name="Salamov A."/>
            <person name="Schmutz J."/>
            <person name="Lindquist E."/>
            <person name="Dehal P."/>
            <person name="Shapiro H."/>
            <person name="Jin Y.S."/>
            <person name="Passoth V."/>
            <person name="Richardson P.M."/>
        </authorList>
    </citation>
    <scope>NUCLEOTIDE SEQUENCE [LARGE SCALE GENOMIC DNA]</scope>
    <source>
        <strain evidence="9">ATCC 58785 / CBS 6054 / NBRC 10063 / NRRL Y-11545</strain>
    </source>
</reference>
<sequence length="705" mass="81089">EFASKWRSLRACARCRRLKMKCSYENPSFKSCIRCHAASVDCSFEEDPTAKYAKKRRKKSETFRKSTPSQAPLSVRDKEVLGTSIPDIASAQEKEQLQALLNNYRQISESLSEKLHHSDKSNAPLIQGNYPHISFHLNLIKQMIVTYKFFTVEEARNRFRFFIEHMLPYYPTIALSKDLKSFDNLYENFPLLLIACISVTAVNDNNLSIDHTKVSNSQLYNLLNHYLYSFISYQVYVKCEDFSIDLIYVCLILSCWCLPPNKMGQFRNQLNSLTAFNMGLCIDLGEISKFKDTMSLEDASVQRNDLRALLAIYCCCGSLELSLRRFKLVSWTKNHEAATELLMKPQGPDLPTREDRYLVYYSKFVSMAKEIIDFISPIAQNYSNLPSKTKPEECSIPGVKYVLNSYEKKLHQLLGESGFMRDCSDGEQEPKEKLVLSIMYHHLLTILYDNLISNLLHVHDDHRNNTSLFQGNEVEDCLHNIIKLLNICGNLMKCFMKLNSEHTVNYPTVLYYRPMHSLTLLVRLKLVLKSSRFANVEGIADVIKDIDIEKYFADISKIIVENQKVYNSVVCSKMMIILNKIEKWMKVSSAYNFNQKPTNGTSDLSLDLVKLISMSKDQEIESLDPPKDFLEKKKETSTAPEDSPIVYNQNSRLQSPDPAGADIVKTFSPSIEKIFEQIDADIMNYLNPLESYFNDFGGSMEMFDT</sequence>
<gene>
    <name evidence="8" type="ORF">PICST_52526</name>
</gene>
<dbReference type="Gene3D" id="4.10.240.10">
    <property type="entry name" value="Zn(2)-C6 fungal-type DNA-binding domain"/>
    <property type="match status" value="1"/>
</dbReference>
<dbReference type="EMBL" id="AAVQ01000001">
    <property type="protein sequence ID" value="EAZ63603.2"/>
    <property type="molecule type" value="Genomic_DNA"/>
</dbReference>
<evidence type="ECO:0000256" key="5">
    <source>
        <dbReference type="ARBA" id="ARBA00023242"/>
    </source>
</evidence>
<evidence type="ECO:0000313" key="8">
    <source>
        <dbReference type="EMBL" id="EAZ63603.2"/>
    </source>
</evidence>
<proteinExistence type="predicted"/>
<dbReference type="PANTHER" id="PTHR31845:SF10">
    <property type="entry name" value="ZN(II)2CYS6 TRANSCRIPTION FACTOR (EUROFUNG)"/>
    <property type="match status" value="1"/>
</dbReference>
<name>A3GGW6_PICST</name>
<dbReference type="eggNOG" id="ENOG502QWNI">
    <property type="taxonomic scope" value="Eukaryota"/>
</dbReference>
<keyword evidence="3" id="KW-0238">DNA-binding</keyword>
<keyword evidence="4" id="KW-0804">Transcription</keyword>
<feature type="domain" description="Zn(2)-C6 fungal-type" evidence="7">
    <location>
        <begin position="11"/>
        <end position="44"/>
    </location>
</feature>
<dbReference type="STRING" id="322104.A3GGW6"/>
<dbReference type="AlphaFoldDB" id="A3GGW6"/>
<dbReference type="GO" id="GO:0005634">
    <property type="term" value="C:nucleus"/>
    <property type="evidence" value="ECO:0007669"/>
    <property type="project" value="UniProtKB-SubCell"/>
</dbReference>
<dbReference type="InParanoid" id="A3GGW6"/>
<dbReference type="Proteomes" id="UP000002258">
    <property type="component" value="Chromosome 1"/>
</dbReference>
<evidence type="ECO:0000256" key="4">
    <source>
        <dbReference type="ARBA" id="ARBA00023163"/>
    </source>
</evidence>
<dbReference type="PANTHER" id="PTHR31845">
    <property type="entry name" value="FINGER DOMAIN PROTEIN, PUTATIVE-RELATED"/>
    <property type="match status" value="1"/>
</dbReference>
<evidence type="ECO:0000256" key="2">
    <source>
        <dbReference type="ARBA" id="ARBA00023015"/>
    </source>
</evidence>
<organism evidence="8 9">
    <name type="scientific">Scheffersomyces stipitis (strain ATCC 58785 / CBS 6054 / NBRC 10063 / NRRL Y-11545)</name>
    <name type="common">Yeast</name>
    <name type="synonym">Pichia stipitis</name>
    <dbReference type="NCBI Taxonomy" id="322104"/>
    <lineage>
        <taxon>Eukaryota</taxon>
        <taxon>Fungi</taxon>
        <taxon>Dikarya</taxon>
        <taxon>Ascomycota</taxon>
        <taxon>Saccharomycotina</taxon>
        <taxon>Pichiomycetes</taxon>
        <taxon>Debaryomycetaceae</taxon>
        <taxon>Scheffersomyces</taxon>
    </lineage>
</organism>
<dbReference type="GeneID" id="4851515"/>
<dbReference type="PROSITE" id="PS50048">
    <property type="entry name" value="ZN2_CY6_FUNGAL_2"/>
    <property type="match status" value="1"/>
</dbReference>
<feature type="compositionally biased region" description="Basic and acidic residues" evidence="6">
    <location>
        <begin position="624"/>
        <end position="636"/>
    </location>
</feature>
<keyword evidence="2" id="KW-0805">Transcription regulation</keyword>
<feature type="non-terminal residue" evidence="8">
    <location>
        <position position="1"/>
    </location>
</feature>
<comment type="subcellular location">
    <subcellularLocation>
        <location evidence="1">Nucleus</location>
    </subcellularLocation>
</comment>
<dbReference type="RefSeq" id="XP_001387626.2">
    <property type="nucleotide sequence ID" value="XM_001387589.1"/>
</dbReference>
<dbReference type="GO" id="GO:0000976">
    <property type="term" value="F:transcription cis-regulatory region binding"/>
    <property type="evidence" value="ECO:0007669"/>
    <property type="project" value="TreeGrafter"/>
</dbReference>
<dbReference type="PROSITE" id="PS00463">
    <property type="entry name" value="ZN2_CY6_FUNGAL_1"/>
    <property type="match status" value="1"/>
</dbReference>